<dbReference type="CDD" id="cd06260">
    <property type="entry name" value="DUF820-like"/>
    <property type="match status" value="1"/>
</dbReference>
<dbReference type="Proteomes" id="UP000663720">
    <property type="component" value="Chromosome"/>
</dbReference>
<dbReference type="InterPro" id="IPR008538">
    <property type="entry name" value="Uma2"/>
</dbReference>
<keyword evidence="3" id="KW-0378">Hydrolase</keyword>
<sequence>MKAMQILPETGLPQPPDFFINDDYYKYSEEGRAVSEEEYWEKYCIHPDYNYEWNNGCLEVKPRILSPDGIFLWGWFFKLIKNFIENYPDAEILLIKTGFTPFKKEKPVYQMEMGVILNTNPVPIVSDSFSYPGICDMCIEIISCLSSEEIKCYTAGKKKEHEAAGVKEYFILDDKRKDMCFFRLNKLGVYEHIEPFDGDIIRSDVLPGFQFRISDLYTLPPDIEMVKHDVYKPFIMTHYQAEKQRADQEKQKAEQERQRADKFAAKLKELGISVDDV</sequence>
<gene>
    <name evidence="3" type="ORF">dnl_07750</name>
</gene>
<keyword evidence="3" id="KW-0540">Nuclease</keyword>
<dbReference type="SUPFAM" id="SSF52980">
    <property type="entry name" value="Restriction endonuclease-like"/>
    <property type="match status" value="1"/>
</dbReference>
<evidence type="ECO:0000256" key="1">
    <source>
        <dbReference type="SAM" id="Coils"/>
    </source>
</evidence>
<protein>
    <submittedName>
        <fullName evidence="3">Restriction endonuclease type II, DUF820</fullName>
    </submittedName>
</protein>
<dbReference type="EMBL" id="CP061799">
    <property type="protein sequence ID" value="QTA78551.1"/>
    <property type="molecule type" value="Genomic_DNA"/>
</dbReference>
<dbReference type="InterPro" id="IPR012296">
    <property type="entry name" value="Nuclease_put_TT1808"/>
</dbReference>
<reference evidence="3" key="1">
    <citation type="journal article" date="2021" name="Microb. Physiol.">
        <title>Proteogenomic Insights into the Physiology of Marine, Sulfate-Reducing, Filamentous Desulfonema limicola and Desulfonema magnum.</title>
        <authorList>
            <person name="Schnaars V."/>
            <person name="Wohlbrand L."/>
            <person name="Scheve S."/>
            <person name="Hinrichs C."/>
            <person name="Reinhardt R."/>
            <person name="Rabus R."/>
        </authorList>
    </citation>
    <scope>NUCLEOTIDE SEQUENCE</scope>
    <source>
        <strain evidence="3">5ac10</strain>
    </source>
</reference>
<dbReference type="RefSeq" id="WP_207690389.1">
    <property type="nucleotide sequence ID" value="NZ_CP061799.1"/>
</dbReference>
<keyword evidence="1" id="KW-0175">Coiled coil</keyword>
<dbReference type="KEGG" id="dli:dnl_07750"/>
<name>A0A975GET1_9BACT</name>
<evidence type="ECO:0000259" key="2">
    <source>
        <dbReference type="Pfam" id="PF05685"/>
    </source>
</evidence>
<keyword evidence="3" id="KW-0255">Endonuclease</keyword>
<dbReference type="PANTHER" id="PTHR33352">
    <property type="entry name" value="SLR1095 PROTEIN"/>
    <property type="match status" value="1"/>
</dbReference>
<proteinExistence type="predicted"/>
<evidence type="ECO:0000313" key="3">
    <source>
        <dbReference type="EMBL" id="QTA78551.1"/>
    </source>
</evidence>
<dbReference type="GO" id="GO:0004519">
    <property type="term" value="F:endonuclease activity"/>
    <property type="evidence" value="ECO:0007669"/>
    <property type="project" value="UniProtKB-KW"/>
</dbReference>
<dbReference type="AlphaFoldDB" id="A0A975GET1"/>
<keyword evidence="4" id="KW-1185">Reference proteome</keyword>
<feature type="coiled-coil region" evidence="1">
    <location>
        <begin position="236"/>
        <end position="270"/>
    </location>
</feature>
<organism evidence="3 4">
    <name type="scientific">Desulfonema limicola</name>
    <dbReference type="NCBI Taxonomy" id="45656"/>
    <lineage>
        <taxon>Bacteria</taxon>
        <taxon>Pseudomonadati</taxon>
        <taxon>Thermodesulfobacteriota</taxon>
        <taxon>Desulfobacteria</taxon>
        <taxon>Desulfobacterales</taxon>
        <taxon>Desulfococcaceae</taxon>
        <taxon>Desulfonema</taxon>
    </lineage>
</organism>
<evidence type="ECO:0000313" key="4">
    <source>
        <dbReference type="Proteomes" id="UP000663720"/>
    </source>
</evidence>
<dbReference type="Pfam" id="PF05685">
    <property type="entry name" value="Uma2"/>
    <property type="match status" value="1"/>
</dbReference>
<accession>A0A975GET1</accession>
<dbReference type="Gene3D" id="3.90.1570.10">
    <property type="entry name" value="tt1808, chain A"/>
    <property type="match status" value="1"/>
</dbReference>
<dbReference type="InterPro" id="IPR011335">
    <property type="entry name" value="Restrct_endonuc-II-like"/>
</dbReference>
<dbReference type="PANTHER" id="PTHR33352:SF3">
    <property type="entry name" value="SLR1612 PROTEIN"/>
    <property type="match status" value="1"/>
</dbReference>
<feature type="domain" description="Putative restriction endonuclease" evidence="2">
    <location>
        <begin position="38"/>
        <end position="213"/>
    </location>
</feature>